<dbReference type="PROSITE" id="PS51677">
    <property type="entry name" value="NODB"/>
    <property type="match status" value="1"/>
</dbReference>
<dbReference type="GO" id="GO:0005975">
    <property type="term" value="P:carbohydrate metabolic process"/>
    <property type="evidence" value="ECO:0007669"/>
    <property type="project" value="InterPro"/>
</dbReference>
<dbReference type="GO" id="GO:0016020">
    <property type="term" value="C:membrane"/>
    <property type="evidence" value="ECO:0007669"/>
    <property type="project" value="TreeGrafter"/>
</dbReference>
<name>A0A7L6BCJ8_9ACTN</name>
<feature type="compositionally biased region" description="Pro residues" evidence="3">
    <location>
        <begin position="225"/>
        <end position="256"/>
    </location>
</feature>
<dbReference type="InterPro" id="IPR008965">
    <property type="entry name" value="CBM2/CBM3_carb-bd_dom_sf"/>
</dbReference>
<keyword evidence="8" id="KW-1185">Reference proteome</keyword>
<evidence type="ECO:0000256" key="1">
    <source>
        <dbReference type="ARBA" id="ARBA00022723"/>
    </source>
</evidence>
<dbReference type="EMBL" id="CP059322">
    <property type="protein sequence ID" value="QLQ39618.2"/>
    <property type="molecule type" value="Genomic_DNA"/>
</dbReference>
<keyword evidence="2" id="KW-0378">Hydrolase</keyword>
<dbReference type="AlphaFoldDB" id="A0A7L6BCJ8"/>
<dbReference type="GO" id="GO:0004553">
    <property type="term" value="F:hydrolase activity, hydrolyzing O-glycosyl compounds"/>
    <property type="evidence" value="ECO:0007669"/>
    <property type="project" value="InterPro"/>
</dbReference>
<protein>
    <submittedName>
        <fullName evidence="7">Polysaccharide deacetylase family protein</fullName>
    </submittedName>
</protein>
<dbReference type="SUPFAM" id="SSF88713">
    <property type="entry name" value="Glycoside hydrolase/deacetylase"/>
    <property type="match status" value="1"/>
</dbReference>
<feature type="region of interest" description="Disordered" evidence="3">
    <location>
        <begin position="214"/>
        <end position="259"/>
    </location>
</feature>
<evidence type="ECO:0000256" key="4">
    <source>
        <dbReference type="SAM" id="SignalP"/>
    </source>
</evidence>
<feature type="signal peptide" evidence="4">
    <location>
        <begin position="1"/>
        <end position="26"/>
    </location>
</feature>
<feature type="domain" description="NodB homology" evidence="6">
    <location>
        <begin position="31"/>
        <end position="207"/>
    </location>
</feature>
<dbReference type="Proteomes" id="UP000510844">
    <property type="component" value="Chromosome"/>
</dbReference>
<evidence type="ECO:0000259" key="5">
    <source>
        <dbReference type="PROSITE" id="PS51173"/>
    </source>
</evidence>
<dbReference type="PANTHER" id="PTHR10587">
    <property type="entry name" value="GLYCOSYL TRANSFERASE-RELATED"/>
    <property type="match status" value="1"/>
</dbReference>
<sequence length="355" mass="36034">MAVAAAAALLTAVTSGLAVTAAPSMAAACTGYVALTFDDGPTAGNTTTLINTLKAAGVRATFFNVGQNVQANPALAKAQRDAGMWVGNHSWTHPHMTQLSQAQMTSEISQTQQAIQQATGEAPKLFRPPYLESNATLRAVEAQFGLTEINADVDSQDWNNASTDQIVQNASRLQAGQSILMHDWPANTVAAIPRIVSNLSSRGLCAGMISPATGRAVAPDGGQPTTPPPTTAPPTTAPPSTPPPTTPPPSTPPPDPSGTCTATYRLVSSWTGGFQGEVTVSSTRAVSGWTVRMTLAGGQSISNVWNGVATGSTGAVSIRNAAYNGTLNAGGSTTFGFLANGSSSPAPSGITCAGS</sequence>
<feature type="chain" id="PRO_5041245942" evidence="4">
    <location>
        <begin position="27"/>
        <end position="355"/>
    </location>
</feature>
<evidence type="ECO:0000313" key="7">
    <source>
        <dbReference type="EMBL" id="QLQ39618.2"/>
    </source>
</evidence>
<evidence type="ECO:0000259" key="6">
    <source>
        <dbReference type="PROSITE" id="PS51677"/>
    </source>
</evidence>
<evidence type="ECO:0000256" key="2">
    <source>
        <dbReference type="ARBA" id="ARBA00022801"/>
    </source>
</evidence>
<reference evidence="7 8" key="2">
    <citation type="journal article" date="2021" name="Mar. Drugs">
        <title>A New Micromonospora Strain with Antibiotic Activity Isolated from the Microbiome of a Mid-Atlantic Deep-Sea Sponge.</title>
        <authorList>
            <person name="Back C.R."/>
            <person name="Stennett H.L."/>
            <person name="Williams S.E."/>
            <person name="Wang L."/>
            <person name="Ojeda Gomez J."/>
            <person name="Abdulle O.M."/>
            <person name="Duffy T."/>
            <person name="Neal C."/>
            <person name="Mantell J."/>
            <person name="Jepson M.A."/>
            <person name="Hendry K.R."/>
            <person name="Powell D."/>
            <person name="Stach J.E.M."/>
            <person name="Essex-Lopresti A.E."/>
            <person name="Willis C.L."/>
            <person name="Curnow P."/>
            <person name="Race P.R."/>
        </authorList>
    </citation>
    <scope>NUCLEOTIDE SEQUENCE [LARGE SCALE GENOMIC DNA]</scope>
    <source>
        <strain evidence="7 8">28ISP2-46</strain>
    </source>
</reference>
<dbReference type="InterPro" id="IPR002509">
    <property type="entry name" value="NODB_dom"/>
</dbReference>
<evidence type="ECO:0000313" key="8">
    <source>
        <dbReference type="Proteomes" id="UP000510844"/>
    </source>
</evidence>
<gene>
    <name evidence="7" type="ORF">H1D33_12775</name>
</gene>
<dbReference type="PANTHER" id="PTHR10587:SF133">
    <property type="entry name" value="CHITIN DEACETYLASE 1-RELATED"/>
    <property type="match status" value="1"/>
</dbReference>
<dbReference type="Pfam" id="PF01522">
    <property type="entry name" value="Polysacc_deac_1"/>
    <property type="match status" value="1"/>
</dbReference>
<dbReference type="InterPro" id="IPR001919">
    <property type="entry name" value="CBD2"/>
</dbReference>
<dbReference type="Pfam" id="PF00553">
    <property type="entry name" value="CBM_2"/>
    <property type="match status" value="1"/>
</dbReference>
<feature type="domain" description="CBM2" evidence="5">
    <location>
        <begin position="253"/>
        <end position="355"/>
    </location>
</feature>
<dbReference type="InterPro" id="IPR012291">
    <property type="entry name" value="CBM2_carb-bd_dom_sf"/>
</dbReference>
<dbReference type="PROSITE" id="PS51173">
    <property type="entry name" value="CBM2"/>
    <property type="match status" value="1"/>
</dbReference>
<dbReference type="Gene3D" id="3.20.20.370">
    <property type="entry name" value="Glycoside hydrolase/deacetylase"/>
    <property type="match status" value="1"/>
</dbReference>
<organism evidence="7 8">
    <name type="scientific">Micromonospora robiginosa</name>
    <dbReference type="NCBI Taxonomy" id="2749844"/>
    <lineage>
        <taxon>Bacteria</taxon>
        <taxon>Bacillati</taxon>
        <taxon>Actinomycetota</taxon>
        <taxon>Actinomycetes</taxon>
        <taxon>Micromonosporales</taxon>
        <taxon>Micromonosporaceae</taxon>
        <taxon>Micromonospora</taxon>
    </lineage>
</organism>
<keyword evidence="1" id="KW-0479">Metal-binding</keyword>
<evidence type="ECO:0000256" key="3">
    <source>
        <dbReference type="SAM" id="MobiDB-lite"/>
    </source>
</evidence>
<keyword evidence="4" id="KW-0732">Signal</keyword>
<dbReference type="InterPro" id="IPR050248">
    <property type="entry name" value="Polysacc_deacetylase_ArnD"/>
</dbReference>
<dbReference type="Gene3D" id="2.60.40.290">
    <property type="match status" value="1"/>
</dbReference>
<dbReference type="GO" id="GO:0030247">
    <property type="term" value="F:polysaccharide binding"/>
    <property type="evidence" value="ECO:0007669"/>
    <property type="project" value="UniProtKB-UniRule"/>
</dbReference>
<accession>A0A7L6BCJ8</accession>
<dbReference type="SUPFAM" id="SSF49384">
    <property type="entry name" value="Carbohydrate-binding domain"/>
    <property type="match status" value="1"/>
</dbReference>
<dbReference type="GO" id="GO:0046872">
    <property type="term" value="F:metal ion binding"/>
    <property type="evidence" value="ECO:0007669"/>
    <property type="project" value="UniProtKB-KW"/>
</dbReference>
<dbReference type="RefSeq" id="WP_246412029.1">
    <property type="nucleotide sequence ID" value="NZ_CP059322.2"/>
</dbReference>
<dbReference type="KEGG" id="mfeu:H1D33_12775"/>
<dbReference type="InterPro" id="IPR011330">
    <property type="entry name" value="Glyco_hydro/deAcase_b/a-brl"/>
</dbReference>
<reference evidence="8" key="1">
    <citation type="submission" date="2020-07" db="EMBL/GenBank/DDBJ databases">
        <title>A new Micromonospora strain with potent antibiotic activity isolated from the microbiome of a mid-Atlantic deep-sea sponge.</title>
        <authorList>
            <person name="Back C.R."/>
            <person name="Stennett H.L."/>
            <person name="Williams S.E."/>
            <person name="Wang L."/>
            <person name="Ojeda Gomez J."/>
            <person name="Abdulle O.M."/>
            <person name="Duffy T."/>
            <person name="Hendry K.R."/>
            <person name="Powell D."/>
            <person name="Stach J.E."/>
            <person name="Essex-Lopresti A.E."/>
            <person name="Willis C.L."/>
            <person name="Curnow P."/>
            <person name="Race P.R."/>
        </authorList>
    </citation>
    <scope>NUCLEOTIDE SEQUENCE [LARGE SCALE GENOMIC DNA]</scope>
    <source>
        <strain evidence="8">28ISP2-46</strain>
    </source>
</reference>
<dbReference type="GO" id="GO:0016810">
    <property type="term" value="F:hydrolase activity, acting on carbon-nitrogen (but not peptide) bonds"/>
    <property type="evidence" value="ECO:0007669"/>
    <property type="project" value="InterPro"/>
</dbReference>
<proteinExistence type="predicted"/>
<dbReference type="SMART" id="SM00637">
    <property type="entry name" value="CBD_II"/>
    <property type="match status" value="1"/>
</dbReference>